<proteinExistence type="inferred from homology"/>
<evidence type="ECO:0000313" key="14">
    <source>
        <dbReference type="Proteomes" id="UP000268094"/>
    </source>
</evidence>
<evidence type="ECO:0000256" key="5">
    <source>
        <dbReference type="ARBA" id="ARBA00022692"/>
    </source>
</evidence>
<comment type="subcellular location">
    <subcellularLocation>
        <location evidence="1">Membrane</location>
        <topology evidence="1">Multi-pass membrane protein</topology>
    </subcellularLocation>
</comment>
<evidence type="ECO:0000256" key="1">
    <source>
        <dbReference type="ARBA" id="ARBA00004141"/>
    </source>
</evidence>
<dbReference type="EMBL" id="RAVZ01000064">
    <property type="protein sequence ID" value="RKG89762.1"/>
    <property type="molecule type" value="Genomic_DNA"/>
</dbReference>
<keyword evidence="7" id="KW-1133">Transmembrane helix</keyword>
<keyword evidence="14" id="KW-1185">Reference proteome</keyword>
<dbReference type="RefSeq" id="WP_120540791.1">
    <property type="nucleotide sequence ID" value="NZ_RAVZ01000064.1"/>
</dbReference>
<evidence type="ECO:0000256" key="2">
    <source>
        <dbReference type="ARBA" id="ARBA00005189"/>
    </source>
</evidence>
<feature type="domain" description="Fatty acid desaturase" evidence="12">
    <location>
        <begin position="66"/>
        <end position="340"/>
    </location>
</feature>
<dbReference type="PANTHER" id="PTHR19353">
    <property type="entry name" value="FATTY ACID DESATURASE 2"/>
    <property type="match status" value="1"/>
</dbReference>
<keyword evidence="6" id="KW-0479">Metal-binding</keyword>
<name>A0A3A8J288_9BACT</name>
<dbReference type="Proteomes" id="UP000268094">
    <property type="component" value="Unassembled WGS sequence"/>
</dbReference>
<evidence type="ECO:0000256" key="3">
    <source>
        <dbReference type="ARBA" id="ARBA00009295"/>
    </source>
</evidence>
<evidence type="ECO:0000259" key="12">
    <source>
        <dbReference type="Pfam" id="PF00487"/>
    </source>
</evidence>
<keyword evidence="11" id="KW-0472">Membrane</keyword>
<evidence type="ECO:0000256" key="4">
    <source>
        <dbReference type="ARBA" id="ARBA00022617"/>
    </source>
</evidence>
<evidence type="ECO:0000256" key="11">
    <source>
        <dbReference type="ARBA" id="ARBA00023136"/>
    </source>
</evidence>
<dbReference type="GO" id="GO:0006629">
    <property type="term" value="P:lipid metabolic process"/>
    <property type="evidence" value="ECO:0007669"/>
    <property type="project" value="UniProtKB-KW"/>
</dbReference>
<reference evidence="14" key="1">
    <citation type="submission" date="2018-09" db="EMBL/GenBank/DDBJ databases">
        <authorList>
            <person name="Livingstone P.G."/>
            <person name="Whitworth D.E."/>
        </authorList>
    </citation>
    <scope>NUCLEOTIDE SEQUENCE [LARGE SCALE GENOMIC DNA]</scope>
    <source>
        <strain evidence="14">CA054A</strain>
    </source>
</reference>
<dbReference type="GO" id="GO:0046872">
    <property type="term" value="F:metal ion binding"/>
    <property type="evidence" value="ECO:0007669"/>
    <property type="project" value="UniProtKB-KW"/>
</dbReference>
<dbReference type="InterPro" id="IPR012171">
    <property type="entry name" value="Fatty_acid_desaturase"/>
</dbReference>
<evidence type="ECO:0000256" key="7">
    <source>
        <dbReference type="ARBA" id="ARBA00022989"/>
    </source>
</evidence>
<sequence length="386" mass="43054">MSRGTPDFDLASVDAEGFYRELKEIRAQVDASLGEADAAHLRKLERWGRVATGLGVATAWIAPNPLSAVALGLGRSTRWLLMHHVGHRGYDRVPGLPASRTSKAFAKGNRRFLDWLDWMLPEAWVFEHNVLHHSHTGEDADPDLLERNAEGTLRDTSRPLPLRYVQLALLAITWRASYYAPETLGSLRRKGRREGGALTRAEVWELFTRCYLPYAAVYFGLYPAAFLVLGPWAAFSVFCNSVLADVVTNLHTFFVVGPNHTGEDLYRFDSAPANKAERMVQQVLGSANYRTGGDLNDYAHLWLNYQIEHHLWPDLPMLKYAQVQPQVKALCEKYGIPYVQESVWTRARKMVDVVVGKASMMRLAKVGARSTTDASVDAAAAEASAA</sequence>
<evidence type="ECO:0000256" key="8">
    <source>
        <dbReference type="ARBA" id="ARBA00023002"/>
    </source>
</evidence>
<evidence type="ECO:0000256" key="10">
    <source>
        <dbReference type="ARBA" id="ARBA00023098"/>
    </source>
</evidence>
<protein>
    <submittedName>
        <fullName evidence="13">Fatty acid desaturase</fullName>
    </submittedName>
</protein>
<comment type="caution">
    <text evidence="13">The sequence shown here is derived from an EMBL/GenBank/DDBJ whole genome shotgun (WGS) entry which is preliminary data.</text>
</comment>
<keyword evidence="10" id="KW-0443">Lipid metabolism</keyword>
<keyword evidence="8" id="KW-0560">Oxidoreductase</keyword>
<dbReference type="PANTHER" id="PTHR19353:SF30">
    <property type="entry name" value="DELTA 8-(E)-SPHINGOLIPID DESATURASE"/>
    <property type="match status" value="1"/>
</dbReference>
<evidence type="ECO:0000313" key="13">
    <source>
        <dbReference type="EMBL" id="RKG89762.1"/>
    </source>
</evidence>
<comment type="similarity">
    <text evidence="3">Belongs to the fatty acid desaturase type 1 family.</text>
</comment>
<dbReference type="GO" id="GO:0016020">
    <property type="term" value="C:membrane"/>
    <property type="evidence" value="ECO:0007669"/>
    <property type="project" value="UniProtKB-SubCell"/>
</dbReference>
<evidence type="ECO:0000256" key="9">
    <source>
        <dbReference type="ARBA" id="ARBA00023004"/>
    </source>
</evidence>
<dbReference type="AlphaFoldDB" id="A0A3A8J288"/>
<gene>
    <name evidence="13" type="ORF">D7V88_12115</name>
</gene>
<organism evidence="13 14">
    <name type="scientific">Corallococcus terminator</name>
    <dbReference type="NCBI Taxonomy" id="2316733"/>
    <lineage>
        <taxon>Bacteria</taxon>
        <taxon>Pseudomonadati</taxon>
        <taxon>Myxococcota</taxon>
        <taxon>Myxococcia</taxon>
        <taxon>Myxococcales</taxon>
        <taxon>Cystobacterineae</taxon>
        <taxon>Myxococcaceae</taxon>
        <taxon>Corallococcus</taxon>
    </lineage>
</organism>
<dbReference type="InterPro" id="IPR005804">
    <property type="entry name" value="FA_desaturase_dom"/>
</dbReference>
<dbReference type="OrthoDB" id="104711at2"/>
<keyword evidence="5" id="KW-0812">Transmembrane</keyword>
<comment type="pathway">
    <text evidence="2">Lipid metabolism.</text>
</comment>
<dbReference type="GO" id="GO:0016717">
    <property type="term" value="F:oxidoreductase activity, acting on paired donors, with oxidation of a pair of donors resulting in the reduction of molecular oxygen to two molecules of water"/>
    <property type="evidence" value="ECO:0007669"/>
    <property type="project" value="TreeGrafter"/>
</dbReference>
<accession>A0A3A8J288</accession>
<keyword evidence="9" id="KW-0408">Iron</keyword>
<dbReference type="Pfam" id="PF00487">
    <property type="entry name" value="FA_desaturase"/>
    <property type="match status" value="1"/>
</dbReference>
<evidence type="ECO:0000256" key="6">
    <source>
        <dbReference type="ARBA" id="ARBA00022723"/>
    </source>
</evidence>
<keyword evidence="4" id="KW-0349">Heme</keyword>